<dbReference type="EMBL" id="CP028941">
    <property type="protein sequence ID" value="QKM62468.1"/>
    <property type="molecule type" value="Genomic_DNA"/>
</dbReference>
<accession>A0A6M9PSN3</accession>
<dbReference type="Proteomes" id="UP000500806">
    <property type="component" value="Chromosome"/>
</dbReference>
<dbReference type="KEGG" id="pani:DCO16_04955"/>
<dbReference type="SUPFAM" id="SSF52833">
    <property type="entry name" value="Thioredoxin-like"/>
    <property type="match status" value="1"/>
</dbReference>
<feature type="domain" description="Thioredoxin" evidence="1">
    <location>
        <begin position="24"/>
        <end position="161"/>
    </location>
</feature>
<gene>
    <name evidence="2" type="ORF">DCO16_04955</name>
</gene>
<sequence length="161" mass="18518">MFKSYLLRIIIFGFLFVCRPAYALELGQVIELGQMQTLNGGTFSIPANNNKHTLIQVWASWCPFCRRQNGYLEEFVKRIPKNSMNIITVSIDKNAQIAKNYMTTHGYVFEAAMMSPELKRSIGKVRGVPILIILDKNNKVVYQEIGEIFEEDFVSLERFAK</sequence>
<reference evidence="2 3" key="1">
    <citation type="submission" date="2018-04" db="EMBL/GenBank/DDBJ databases">
        <title>Polynucleobacter sp. LimPoW16 genome.</title>
        <authorList>
            <person name="Hahn M.W."/>
        </authorList>
    </citation>
    <scope>NUCLEOTIDE SEQUENCE [LARGE SCALE GENOMIC DNA]</scope>
    <source>
        <strain evidence="2 3">LimPoW16</strain>
    </source>
</reference>
<dbReference type="PANTHER" id="PTHR42852">
    <property type="entry name" value="THIOL:DISULFIDE INTERCHANGE PROTEIN DSBE"/>
    <property type="match status" value="1"/>
</dbReference>
<dbReference type="Pfam" id="PF08534">
    <property type="entry name" value="Redoxin"/>
    <property type="match status" value="1"/>
</dbReference>
<organism evidence="2 3">
    <name type="scientific">Polynucleobacter antarcticus</name>
    <dbReference type="NCBI Taxonomy" id="1743162"/>
    <lineage>
        <taxon>Bacteria</taxon>
        <taxon>Pseudomonadati</taxon>
        <taxon>Pseudomonadota</taxon>
        <taxon>Betaproteobacteria</taxon>
        <taxon>Burkholderiales</taxon>
        <taxon>Burkholderiaceae</taxon>
        <taxon>Polynucleobacter</taxon>
    </lineage>
</organism>
<evidence type="ECO:0000259" key="1">
    <source>
        <dbReference type="PROSITE" id="PS51352"/>
    </source>
</evidence>
<keyword evidence="3" id="KW-1185">Reference proteome</keyword>
<dbReference type="InterPro" id="IPR013766">
    <property type="entry name" value="Thioredoxin_domain"/>
</dbReference>
<proteinExistence type="predicted"/>
<dbReference type="InterPro" id="IPR036249">
    <property type="entry name" value="Thioredoxin-like_sf"/>
</dbReference>
<name>A0A6M9PSN3_9BURK</name>
<protein>
    <submittedName>
        <fullName evidence="2">Alkyl hydroperoxide reductase</fullName>
    </submittedName>
</protein>
<dbReference type="PANTHER" id="PTHR42852:SF17">
    <property type="entry name" value="THIOREDOXIN-LIKE PROTEIN HI_1115"/>
    <property type="match status" value="1"/>
</dbReference>
<dbReference type="GO" id="GO:0016491">
    <property type="term" value="F:oxidoreductase activity"/>
    <property type="evidence" value="ECO:0007669"/>
    <property type="project" value="InterPro"/>
</dbReference>
<dbReference type="AlphaFoldDB" id="A0A6M9PSN3"/>
<evidence type="ECO:0000313" key="2">
    <source>
        <dbReference type="EMBL" id="QKM62468.1"/>
    </source>
</evidence>
<dbReference type="CDD" id="cd02966">
    <property type="entry name" value="TlpA_like_family"/>
    <property type="match status" value="1"/>
</dbReference>
<dbReference type="Gene3D" id="3.40.30.10">
    <property type="entry name" value="Glutaredoxin"/>
    <property type="match status" value="1"/>
</dbReference>
<dbReference type="PROSITE" id="PS51352">
    <property type="entry name" value="THIOREDOXIN_2"/>
    <property type="match status" value="1"/>
</dbReference>
<dbReference type="InterPro" id="IPR050553">
    <property type="entry name" value="Thioredoxin_ResA/DsbE_sf"/>
</dbReference>
<evidence type="ECO:0000313" key="3">
    <source>
        <dbReference type="Proteomes" id="UP000500806"/>
    </source>
</evidence>
<dbReference type="InterPro" id="IPR013740">
    <property type="entry name" value="Redoxin"/>
</dbReference>
<dbReference type="RefSeq" id="WP_173942621.1">
    <property type="nucleotide sequence ID" value="NZ_CBCSCD010000001.1"/>
</dbReference>